<dbReference type="Proteomes" id="UP000825935">
    <property type="component" value="Chromosome 28"/>
</dbReference>
<organism evidence="1 2">
    <name type="scientific">Ceratopteris richardii</name>
    <name type="common">Triangle waterfern</name>
    <dbReference type="NCBI Taxonomy" id="49495"/>
    <lineage>
        <taxon>Eukaryota</taxon>
        <taxon>Viridiplantae</taxon>
        <taxon>Streptophyta</taxon>
        <taxon>Embryophyta</taxon>
        <taxon>Tracheophyta</taxon>
        <taxon>Polypodiopsida</taxon>
        <taxon>Polypodiidae</taxon>
        <taxon>Polypodiales</taxon>
        <taxon>Pteridineae</taxon>
        <taxon>Pteridaceae</taxon>
        <taxon>Parkerioideae</taxon>
        <taxon>Ceratopteris</taxon>
    </lineage>
</organism>
<comment type="caution">
    <text evidence="1">The sequence shown here is derived from an EMBL/GenBank/DDBJ whole genome shotgun (WGS) entry which is preliminary data.</text>
</comment>
<evidence type="ECO:0000313" key="2">
    <source>
        <dbReference type="Proteomes" id="UP000825935"/>
    </source>
</evidence>
<dbReference type="EMBL" id="CM035433">
    <property type="protein sequence ID" value="KAH7294035.1"/>
    <property type="molecule type" value="Genomic_DNA"/>
</dbReference>
<accession>A0A8T2RER3</accession>
<evidence type="ECO:0000313" key="1">
    <source>
        <dbReference type="EMBL" id="KAH7294035.1"/>
    </source>
</evidence>
<sequence length="129" mass="14718">MAEGDAATSVPAATNEAKKEDRSWALVATHLEAAITAIPRPDWKTITNPKEMAKNLRHLCKALKKQLKEAFDLAKDMSFRVYNLLCQFASKLADLISSFYEYICDKVKRFYKWITGIVQKFKAKFCHAD</sequence>
<proteinExistence type="predicted"/>
<gene>
    <name evidence="1" type="ORF">KP509_28G053500</name>
</gene>
<name>A0A8T2RER3_CERRI</name>
<keyword evidence="2" id="KW-1185">Reference proteome</keyword>
<dbReference type="AlphaFoldDB" id="A0A8T2RER3"/>
<reference evidence="1" key="1">
    <citation type="submission" date="2021-08" db="EMBL/GenBank/DDBJ databases">
        <title>WGS assembly of Ceratopteris richardii.</title>
        <authorList>
            <person name="Marchant D.B."/>
            <person name="Chen G."/>
            <person name="Jenkins J."/>
            <person name="Shu S."/>
            <person name="Leebens-Mack J."/>
            <person name="Grimwood J."/>
            <person name="Schmutz J."/>
            <person name="Soltis P."/>
            <person name="Soltis D."/>
            <person name="Chen Z.-H."/>
        </authorList>
    </citation>
    <scope>NUCLEOTIDE SEQUENCE</scope>
    <source>
        <strain evidence="1">Whitten #5841</strain>
        <tissue evidence="1">Leaf</tissue>
    </source>
</reference>
<dbReference type="OrthoDB" id="10371909at2759"/>
<protein>
    <submittedName>
        <fullName evidence="1">Uncharacterized protein</fullName>
    </submittedName>
</protein>